<dbReference type="PANTHER" id="PTHR11771">
    <property type="entry name" value="LIPOXYGENASE"/>
    <property type="match status" value="1"/>
</dbReference>
<evidence type="ECO:0000259" key="15">
    <source>
        <dbReference type="PROSITE" id="PS50095"/>
    </source>
</evidence>
<dbReference type="GO" id="GO:0005737">
    <property type="term" value="C:cytoplasm"/>
    <property type="evidence" value="ECO:0007669"/>
    <property type="project" value="UniProtKB-SubCell"/>
</dbReference>
<dbReference type="GO" id="GO:0034440">
    <property type="term" value="P:lipid oxidation"/>
    <property type="evidence" value="ECO:0007669"/>
    <property type="project" value="InterPro"/>
</dbReference>
<evidence type="ECO:0000256" key="8">
    <source>
        <dbReference type="ARBA" id="ARBA00023004"/>
    </source>
</evidence>
<dbReference type="FunFam" id="2.60.60.20:FF:000002">
    <property type="entry name" value="Arachidonate 5-lipoxygenase a"/>
    <property type="match status" value="1"/>
</dbReference>
<evidence type="ECO:0000256" key="5">
    <source>
        <dbReference type="ARBA" id="ARBA00022723"/>
    </source>
</evidence>
<dbReference type="InterPro" id="IPR001024">
    <property type="entry name" value="PLAT/LH2_dom"/>
</dbReference>
<dbReference type="SUPFAM" id="SSF48484">
    <property type="entry name" value="Lipoxigenase"/>
    <property type="match status" value="1"/>
</dbReference>
<dbReference type="GO" id="GO:0016702">
    <property type="term" value="F:oxidoreductase activity, acting on single donors with incorporation of molecular oxygen, incorporation of two atoms of oxygen"/>
    <property type="evidence" value="ECO:0007669"/>
    <property type="project" value="InterPro"/>
</dbReference>
<comment type="subcellular location">
    <subcellularLocation>
        <location evidence="1">Cytoplasm</location>
    </subcellularLocation>
</comment>
<evidence type="ECO:0000256" key="11">
    <source>
        <dbReference type="PIRSR" id="PIRSR601885-2"/>
    </source>
</evidence>
<dbReference type="Pfam" id="PF01477">
    <property type="entry name" value="PLAT"/>
    <property type="match status" value="1"/>
</dbReference>
<evidence type="ECO:0000256" key="9">
    <source>
        <dbReference type="ARBA" id="ARBA00023098"/>
    </source>
</evidence>
<comment type="cofactor">
    <cofactor evidence="10">
        <name>Fe cation</name>
        <dbReference type="ChEBI" id="CHEBI:24875"/>
    </cofactor>
    <text evidence="10">Binds 1 Fe cation per subunit.</text>
</comment>
<dbReference type="Ensembl" id="ENSGEVT00005026645.1">
    <property type="protein sequence ID" value="ENSGEVP00005025352.1"/>
    <property type="gene ID" value="ENSGEVG00005017873.1"/>
</dbReference>
<keyword evidence="18" id="KW-1185">Reference proteome</keyword>
<comment type="similarity">
    <text evidence="3 14">Belongs to the lipoxygenase family.</text>
</comment>
<dbReference type="PRINTS" id="PR00087">
    <property type="entry name" value="LIPOXYGENASE"/>
</dbReference>
<dbReference type="PROSITE" id="PS50095">
    <property type="entry name" value="PLAT"/>
    <property type="match status" value="1"/>
</dbReference>
<dbReference type="CDD" id="cd01753">
    <property type="entry name" value="PLAT_LOX"/>
    <property type="match status" value="1"/>
</dbReference>
<evidence type="ECO:0000313" key="17">
    <source>
        <dbReference type="Ensembl" id="ENSGEVP00005025352.1"/>
    </source>
</evidence>
<dbReference type="InterPro" id="IPR000907">
    <property type="entry name" value="LipOase"/>
</dbReference>
<evidence type="ECO:0000256" key="2">
    <source>
        <dbReference type="ARBA" id="ARBA00005189"/>
    </source>
</evidence>
<sequence>MAVYKVQVATGRDSLAGTFDTISITLVGSHGESPKHVLDGFGFDFQPGSVREYKVPSKRALGPILLIRLHKEPYSFFPENMWYCNTVRVTSPEGNTYCFPCYRWIQGYCTVDLSPLSAAQTPCDNSHHLLQKHRREELVLQQERYSSPPPSRRAMGSGSLQTLAVSLCRLRLGHALKPFWPVCVSPEYVIEHWQEDSFFGYQYLNGFNPVLIRKCTALPENFPVTQEMVAGSLGESTSLQEELQRGSIYIADYKLLEDIPTTKVNGHQQYIAAPLCLLHQKPSGEVVPLAIQLSQHPGPDSPIFLPSDSEWLWTLAKTWVRNSEFHLHEVTSHLLRAHLLAEVFAVATQRQLPMCHPLYKLLIPHIRFSIHIDILGRTFLISPGGVFDRAIATGRLGLTVLLRKALENLTYRTLCLPDDIQERGVASLQNYYYRDDGLKIWGAIESFVSGIVGIYYRTSLSVQSDHELQAWVGEIFTKGFLGREASGIPSALGTVAELTKYLTMVIFTCSAYHAAINSGQFELATFMPNYPSSMRKPPPRNKAKVTLKEFLDTIPEMNTTSLILSVLWVLRNEDQDLRPLGTYPDEHFTEHGPKQLMADFQDRLAEISQEIEERNRSLTLSYNYLYPPNIENSTAI</sequence>
<keyword evidence="11" id="KW-0106">Calcium</keyword>
<reference evidence="17" key="2">
    <citation type="submission" date="2025-09" db="UniProtKB">
        <authorList>
            <consortium name="Ensembl"/>
        </authorList>
    </citation>
    <scope>IDENTIFICATION</scope>
</reference>
<dbReference type="InterPro" id="IPR020833">
    <property type="entry name" value="LipOase_Fe_BS"/>
</dbReference>
<evidence type="ECO:0000256" key="13">
    <source>
        <dbReference type="PROSITE-ProRule" id="PRU00152"/>
    </source>
</evidence>
<dbReference type="PRINTS" id="PR00467">
    <property type="entry name" value="MAMLPOXGNASE"/>
</dbReference>
<keyword evidence="6 14" id="KW-0223">Dioxygenase</keyword>
<dbReference type="Proteomes" id="UP000694390">
    <property type="component" value="Unassembled WGS sequence"/>
</dbReference>
<feature type="binding site" evidence="10">
    <location>
        <position position="513"/>
    </location>
    <ligand>
        <name>Fe cation</name>
        <dbReference type="ChEBI" id="CHEBI:24875"/>
        <note>catalytic</note>
    </ligand>
</feature>
<accession>A0A8C4YGR4</accession>
<keyword evidence="4" id="KW-0963">Cytoplasm</keyword>
<feature type="binding site" evidence="11">
    <location>
        <position position="17"/>
    </location>
    <ligand>
        <name>Ca(2+)</name>
        <dbReference type="ChEBI" id="CHEBI:29108"/>
        <label>1</label>
    </ligand>
</feature>
<comment type="caution">
    <text evidence="13">Lacks conserved residue(s) required for the propagation of feature annotation.</text>
</comment>
<name>A0A8C4YGR4_9SAUR</name>
<dbReference type="InterPro" id="IPR020834">
    <property type="entry name" value="LipOase_CS"/>
</dbReference>
<evidence type="ECO:0000313" key="18">
    <source>
        <dbReference type="Proteomes" id="UP000694390"/>
    </source>
</evidence>
<keyword evidence="9" id="KW-0443">Lipid metabolism</keyword>
<organism evidence="17 18">
    <name type="scientific">Gopherus evgoodei</name>
    <name type="common">Goodes thornscrub tortoise</name>
    <dbReference type="NCBI Taxonomy" id="1825980"/>
    <lineage>
        <taxon>Eukaryota</taxon>
        <taxon>Metazoa</taxon>
        <taxon>Chordata</taxon>
        <taxon>Craniata</taxon>
        <taxon>Vertebrata</taxon>
        <taxon>Euteleostomi</taxon>
        <taxon>Archelosauria</taxon>
        <taxon>Testudinata</taxon>
        <taxon>Testudines</taxon>
        <taxon>Cryptodira</taxon>
        <taxon>Durocryptodira</taxon>
        <taxon>Testudinoidea</taxon>
        <taxon>Testudinidae</taxon>
        <taxon>Gopherus</taxon>
    </lineage>
</organism>
<evidence type="ECO:0000256" key="12">
    <source>
        <dbReference type="PIRSR" id="PIRSR601885-3"/>
    </source>
</evidence>
<evidence type="ECO:0000256" key="3">
    <source>
        <dbReference type="ARBA" id="ARBA00009419"/>
    </source>
</evidence>
<dbReference type="GO" id="GO:0005506">
    <property type="term" value="F:iron ion binding"/>
    <property type="evidence" value="ECO:0007669"/>
    <property type="project" value="InterPro"/>
</dbReference>
<feature type="binding site" evidence="10">
    <location>
        <position position="636"/>
    </location>
    <ligand>
        <name>Fe cation</name>
        <dbReference type="ChEBI" id="CHEBI:24875"/>
        <note>catalytic</note>
    </ligand>
</feature>
<dbReference type="PROSITE" id="PS00081">
    <property type="entry name" value="LIPOXYGENASE_2"/>
    <property type="match status" value="1"/>
</dbReference>
<dbReference type="SUPFAM" id="SSF49723">
    <property type="entry name" value="Lipase/lipooxygenase domain (PLAT/LH2 domain)"/>
    <property type="match status" value="1"/>
</dbReference>
<dbReference type="Gene3D" id="3.10.450.60">
    <property type="match status" value="1"/>
</dbReference>
<dbReference type="InterPro" id="IPR036392">
    <property type="entry name" value="PLAT/LH2_dom_sf"/>
</dbReference>
<dbReference type="PROSITE" id="PS51393">
    <property type="entry name" value="LIPOXYGENASE_3"/>
    <property type="match status" value="1"/>
</dbReference>
<dbReference type="Pfam" id="PF00305">
    <property type="entry name" value="Lipoxygenase"/>
    <property type="match status" value="1"/>
</dbReference>
<feature type="binding site" evidence="11">
    <location>
        <position position="39"/>
    </location>
    <ligand>
        <name>Ca(2+)</name>
        <dbReference type="ChEBI" id="CHEBI:29108"/>
        <label>2</label>
    </ligand>
</feature>
<keyword evidence="8 10" id="KW-0408">Iron</keyword>
<dbReference type="FunFam" id="1.20.245.10:FF:000001">
    <property type="entry name" value="Arachidonate 5-lipoxygenase a"/>
    <property type="match status" value="1"/>
</dbReference>
<feature type="domain" description="Lipoxygenase" evidence="16">
    <location>
        <begin position="186"/>
        <end position="636"/>
    </location>
</feature>
<keyword evidence="5 10" id="KW-0479">Metal-binding</keyword>
<dbReference type="PROSITE" id="PS00711">
    <property type="entry name" value="LIPOXYGENASE_1"/>
    <property type="match status" value="1"/>
</dbReference>
<dbReference type="OrthoDB" id="407298at2759"/>
<dbReference type="InterPro" id="IPR013819">
    <property type="entry name" value="LipOase_C"/>
</dbReference>
<evidence type="ECO:0000256" key="1">
    <source>
        <dbReference type="ARBA" id="ARBA00004496"/>
    </source>
</evidence>
<dbReference type="SMART" id="SM00308">
    <property type="entry name" value="LH2"/>
    <property type="match status" value="1"/>
</dbReference>
<dbReference type="AlphaFoldDB" id="A0A8C4YGR4"/>
<evidence type="ECO:0000256" key="14">
    <source>
        <dbReference type="RuleBase" id="RU003974"/>
    </source>
</evidence>
<dbReference type="GeneTree" id="ENSGT00940000156796"/>
<proteinExistence type="inferred from homology"/>
<dbReference type="Gene3D" id="1.20.245.10">
    <property type="entry name" value="Lipoxygenase-1, Domain 5"/>
    <property type="match status" value="1"/>
</dbReference>
<feature type="site" description="Essential for stabilizing binding to COTL1" evidence="12">
    <location>
        <position position="104"/>
    </location>
</feature>
<reference evidence="17" key="1">
    <citation type="submission" date="2025-08" db="UniProtKB">
        <authorList>
            <consortium name="Ensembl"/>
        </authorList>
    </citation>
    <scope>IDENTIFICATION</scope>
</reference>
<evidence type="ECO:0000256" key="6">
    <source>
        <dbReference type="ARBA" id="ARBA00022964"/>
    </source>
</evidence>
<dbReference type="InterPro" id="IPR036226">
    <property type="entry name" value="LipOase_C_sf"/>
</dbReference>
<protein>
    <submittedName>
        <fullName evidence="17">Arachidonate lipoxygenase 3</fullName>
    </submittedName>
</protein>
<feature type="binding site" evidence="10">
    <location>
        <position position="333"/>
    </location>
    <ligand>
        <name>Fe cation</name>
        <dbReference type="ChEBI" id="CHEBI:24875"/>
        <note>catalytic</note>
    </ligand>
</feature>
<keyword evidence="7 14" id="KW-0560">Oxidoreductase</keyword>
<gene>
    <name evidence="17" type="primary">LOC115642625</name>
</gene>
<feature type="binding site" evidence="10">
    <location>
        <position position="338"/>
    </location>
    <ligand>
        <name>Fe cation</name>
        <dbReference type="ChEBI" id="CHEBI:24875"/>
        <note>catalytic</note>
    </ligand>
</feature>
<feature type="domain" description="PLAT" evidence="15">
    <location>
        <begin position="2"/>
        <end position="119"/>
    </location>
</feature>
<evidence type="ECO:0000256" key="7">
    <source>
        <dbReference type="ARBA" id="ARBA00023002"/>
    </source>
</evidence>
<dbReference type="InterPro" id="IPR001885">
    <property type="entry name" value="LipOase_mml"/>
</dbReference>
<dbReference type="Gene3D" id="2.60.60.20">
    <property type="entry name" value="PLAT/LH2 domain"/>
    <property type="match status" value="1"/>
</dbReference>
<dbReference type="InterPro" id="IPR042062">
    <property type="entry name" value="PLAT_LOX_verte"/>
</dbReference>
<evidence type="ECO:0000256" key="10">
    <source>
        <dbReference type="PIRSR" id="PIRSR601885-1"/>
    </source>
</evidence>
<comment type="pathway">
    <text evidence="2">Lipid metabolism.</text>
</comment>
<evidence type="ECO:0000259" key="16">
    <source>
        <dbReference type="PROSITE" id="PS51393"/>
    </source>
</evidence>
<evidence type="ECO:0000256" key="4">
    <source>
        <dbReference type="ARBA" id="ARBA00022490"/>
    </source>
</evidence>